<sequence>MNLKWKTFVSKTVFWMIGEVFLNLLGLDNVADYSTFLFENELELSKKNHKTVKLSCLNPKFCHKINGECPIDEVALQFSKYPLDDCIVNHDLFSKKCIKIKHNCIKAALFSELSYDYK</sequence>
<gene>
    <name evidence="1" type="ORF">CPARK_000088000</name>
</gene>
<evidence type="ECO:0000313" key="2">
    <source>
        <dbReference type="Proteomes" id="UP001319803"/>
    </source>
</evidence>
<protein>
    <submittedName>
        <fullName evidence="1">Uncharacterized protein</fullName>
    </submittedName>
</protein>
<accession>A0ABN6JZX5</accession>
<dbReference type="RefSeq" id="WP_229636971.1">
    <property type="nucleotide sequence ID" value="NZ_AP024987.1"/>
</dbReference>
<organism evidence="1 2">
    <name type="scientific">cyanobacterium endosymbiont of Braarudosphaera bigelowii</name>
    <dbReference type="NCBI Taxonomy" id="1285375"/>
    <lineage>
        <taxon>Bacteria</taxon>
        <taxon>Bacillati</taxon>
        <taxon>Cyanobacteriota</taxon>
        <taxon>Cyanophyceae</taxon>
        <taxon>Oscillatoriophycideae</taxon>
        <taxon>Chroococcales</taxon>
        <taxon>Aphanothecaceae</taxon>
        <taxon>Candidatus Atelocyanobacterium</taxon>
        <taxon>Candidatus Atelocyanobacterium thalassae</taxon>
    </lineage>
</organism>
<evidence type="ECO:0000313" key="1">
    <source>
        <dbReference type="EMBL" id="BDA40041.1"/>
    </source>
</evidence>
<reference evidence="1 2" key="1">
    <citation type="submission" date="2021-08" db="EMBL/GenBank/DDBJ databases">
        <title>Endosymbiont genome of Braarudosphaera bigelowii.</title>
        <authorList>
            <person name="Suzuki S."/>
            <person name="Ishida K."/>
        </authorList>
    </citation>
    <scope>NUCLEOTIDE SEQUENCE [LARGE SCALE GENOMIC DNA]</scope>
    <source>
        <strain evidence="1">CPSB-1</strain>
    </source>
</reference>
<keyword evidence="2" id="KW-1185">Reference proteome</keyword>
<name>A0ABN6JZX5_9CHRO</name>
<dbReference type="EMBL" id="AP024987">
    <property type="protein sequence ID" value="BDA40041.1"/>
    <property type="molecule type" value="Genomic_DNA"/>
</dbReference>
<proteinExistence type="predicted"/>
<dbReference type="Proteomes" id="UP001319803">
    <property type="component" value="Chromosome"/>
</dbReference>